<evidence type="ECO:0000259" key="5">
    <source>
        <dbReference type="PROSITE" id="PS00036"/>
    </source>
</evidence>
<dbReference type="GO" id="GO:0000976">
    <property type="term" value="F:transcription cis-regulatory region binding"/>
    <property type="evidence" value="ECO:0007669"/>
    <property type="project" value="InterPro"/>
</dbReference>
<dbReference type="PANTHER" id="PTHR40621:SF6">
    <property type="entry name" value="AP-1-LIKE TRANSCRIPTION FACTOR YAP1-RELATED"/>
    <property type="match status" value="1"/>
</dbReference>
<feature type="compositionally biased region" description="Low complexity" evidence="4">
    <location>
        <begin position="31"/>
        <end position="47"/>
    </location>
</feature>
<evidence type="ECO:0000256" key="4">
    <source>
        <dbReference type="SAM" id="MobiDB-lite"/>
    </source>
</evidence>
<keyword evidence="3" id="KW-0175">Coiled coil</keyword>
<evidence type="ECO:0000313" key="6">
    <source>
        <dbReference type="EMBL" id="CAG8515657.1"/>
    </source>
</evidence>
<dbReference type="GO" id="GO:0001228">
    <property type="term" value="F:DNA-binding transcription activator activity, RNA polymerase II-specific"/>
    <property type="evidence" value="ECO:0007669"/>
    <property type="project" value="TreeGrafter"/>
</dbReference>
<dbReference type="EMBL" id="CAJVPL010000624">
    <property type="protein sequence ID" value="CAG8515657.1"/>
    <property type="molecule type" value="Genomic_DNA"/>
</dbReference>
<feature type="compositionally biased region" description="Polar residues" evidence="4">
    <location>
        <begin position="278"/>
        <end position="287"/>
    </location>
</feature>
<dbReference type="PANTHER" id="PTHR40621">
    <property type="entry name" value="TRANSCRIPTION FACTOR KAPC-RELATED"/>
    <property type="match status" value="1"/>
</dbReference>
<organism evidence="6 7">
    <name type="scientific">Ambispora gerdemannii</name>
    <dbReference type="NCBI Taxonomy" id="144530"/>
    <lineage>
        <taxon>Eukaryota</taxon>
        <taxon>Fungi</taxon>
        <taxon>Fungi incertae sedis</taxon>
        <taxon>Mucoromycota</taxon>
        <taxon>Glomeromycotina</taxon>
        <taxon>Glomeromycetes</taxon>
        <taxon>Archaeosporales</taxon>
        <taxon>Ambisporaceae</taxon>
        <taxon>Ambispora</taxon>
    </lineage>
</organism>
<feature type="compositionally biased region" description="Low complexity" evidence="4">
    <location>
        <begin position="166"/>
        <end position="186"/>
    </location>
</feature>
<evidence type="ECO:0000256" key="3">
    <source>
        <dbReference type="SAM" id="Coils"/>
    </source>
</evidence>
<keyword evidence="7" id="KW-1185">Reference proteome</keyword>
<dbReference type="Proteomes" id="UP000789831">
    <property type="component" value="Unassembled WGS sequence"/>
</dbReference>
<reference evidence="6" key="1">
    <citation type="submission" date="2021-06" db="EMBL/GenBank/DDBJ databases">
        <authorList>
            <person name="Kallberg Y."/>
            <person name="Tangrot J."/>
            <person name="Rosling A."/>
        </authorList>
    </citation>
    <scope>NUCLEOTIDE SEQUENCE</scope>
    <source>
        <strain evidence="6">MT106</strain>
    </source>
</reference>
<dbReference type="AlphaFoldDB" id="A0A9N9A3M0"/>
<dbReference type="Gene3D" id="1.20.5.170">
    <property type="match status" value="1"/>
</dbReference>
<proteinExistence type="predicted"/>
<feature type="compositionally biased region" description="Polar residues" evidence="4">
    <location>
        <begin position="436"/>
        <end position="454"/>
    </location>
</feature>
<sequence>MTTSFYLPPSSYISRPNNNMNTANFGGSQLSHNNPGNPNNSATTNTSPYYLTVQAPQALNSGVEHQQPPSSQSQSHHQQQPQQVILQQPSVGNGWNVPSDKRGGHTSPLGYPSQGNPNNGAVALSSPFNNTSFQSSQPNVQEAKPVLPPRSMLDQSPPPSLSMNHSSIVSPFSQSLSSQSPNDVSNLMVPNRSSTSRTVANTKRAAQNRAAQRAFRQRKDRYIKDLEQKAKELDSVKKQNEALIKEVQEKAATISNLKSQLARYKAEIDYSDDDLRRNSNASPYSSNNDDDSRGFDEEPCNGGGSNNHHSEHSFFEKESNKSPYPFSPTSSDGSPPQSSLNRPGSGLTENPPRGSGVILPPGPNTDSTIDPYYRSDYRHSNHLNSSQNIAPILHQNVVVVPGEEDTDRVMVDDLCELLRTRSRPTIPHNLGMGIWTPTNQGTQSGVNGSGTVVS</sequence>
<dbReference type="PROSITE" id="PS00036">
    <property type="entry name" value="BZIP_BASIC"/>
    <property type="match status" value="1"/>
</dbReference>
<evidence type="ECO:0000256" key="2">
    <source>
        <dbReference type="ARBA" id="ARBA00023242"/>
    </source>
</evidence>
<feature type="compositionally biased region" description="Polar residues" evidence="4">
    <location>
        <begin position="1"/>
        <end position="30"/>
    </location>
</feature>
<feature type="region of interest" description="Disordered" evidence="4">
    <location>
        <begin position="429"/>
        <end position="454"/>
    </location>
</feature>
<comment type="caution">
    <text evidence="6">The sequence shown here is derived from an EMBL/GenBank/DDBJ whole genome shotgun (WGS) entry which is preliminary data.</text>
</comment>
<accession>A0A9N9A3M0</accession>
<dbReference type="GO" id="GO:0090575">
    <property type="term" value="C:RNA polymerase II transcription regulator complex"/>
    <property type="evidence" value="ECO:0007669"/>
    <property type="project" value="TreeGrafter"/>
</dbReference>
<dbReference type="InterPro" id="IPR046347">
    <property type="entry name" value="bZIP_sf"/>
</dbReference>
<evidence type="ECO:0000313" key="7">
    <source>
        <dbReference type="Proteomes" id="UP000789831"/>
    </source>
</evidence>
<feature type="domain" description="BZIP" evidence="5">
    <location>
        <begin position="203"/>
        <end position="218"/>
    </location>
</feature>
<dbReference type="InterPro" id="IPR004827">
    <property type="entry name" value="bZIP"/>
</dbReference>
<dbReference type="OrthoDB" id="2412592at2759"/>
<dbReference type="Pfam" id="PF00170">
    <property type="entry name" value="bZIP_1"/>
    <property type="match status" value="1"/>
</dbReference>
<gene>
    <name evidence="6" type="ORF">AGERDE_LOCUS4968</name>
</gene>
<feature type="compositionally biased region" description="Basic and acidic residues" evidence="4">
    <location>
        <begin position="308"/>
        <end position="320"/>
    </location>
</feature>
<evidence type="ECO:0000256" key="1">
    <source>
        <dbReference type="ARBA" id="ARBA00004123"/>
    </source>
</evidence>
<feature type="compositionally biased region" description="Polar residues" evidence="4">
    <location>
        <begin position="327"/>
        <end position="342"/>
    </location>
</feature>
<comment type="subcellular location">
    <subcellularLocation>
        <location evidence="1">Nucleus</location>
    </subcellularLocation>
</comment>
<feature type="compositionally biased region" description="Polar residues" evidence="4">
    <location>
        <begin position="126"/>
        <end position="140"/>
    </location>
</feature>
<feature type="region of interest" description="Disordered" evidence="4">
    <location>
        <begin position="61"/>
        <end position="207"/>
    </location>
</feature>
<feature type="compositionally biased region" description="Low complexity" evidence="4">
    <location>
        <begin position="65"/>
        <end position="83"/>
    </location>
</feature>
<feature type="region of interest" description="Disordered" evidence="4">
    <location>
        <begin position="274"/>
        <end position="376"/>
    </location>
</feature>
<dbReference type="SUPFAM" id="SSF57959">
    <property type="entry name" value="Leucine zipper domain"/>
    <property type="match status" value="1"/>
</dbReference>
<keyword evidence="2" id="KW-0539">Nucleus</keyword>
<feature type="compositionally biased region" description="Polar residues" evidence="4">
    <location>
        <begin position="191"/>
        <end position="201"/>
    </location>
</feature>
<feature type="coiled-coil region" evidence="3">
    <location>
        <begin position="219"/>
        <end position="267"/>
    </location>
</feature>
<dbReference type="SMART" id="SM00338">
    <property type="entry name" value="BRLZ"/>
    <property type="match status" value="1"/>
</dbReference>
<dbReference type="CDD" id="cd14688">
    <property type="entry name" value="bZIP_YAP"/>
    <property type="match status" value="1"/>
</dbReference>
<feature type="compositionally biased region" description="Polar residues" evidence="4">
    <location>
        <begin position="84"/>
        <end position="93"/>
    </location>
</feature>
<name>A0A9N9A3M0_9GLOM</name>
<protein>
    <submittedName>
        <fullName evidence="6">7641_t:CDS:1</fullName>
    </submittedName>
</protein>
<dbReference type="InterPro" id="IPR050936">
    <property type="entry name" value="AP-1-like"/>
</dbReference>
<feature type="region of interest" description="Disordered" evidence="4">
    <location>
        <begin position="1"/>
        <end position="47"/>
    </location>
</feature>